<name>J7L4W9_NOCAA</name>
<dbReference type="HOGENOM" id="CLU_3236687_0_0_11"/>
<dbReference type="PATRIC" id="fig|1205910.3.peg.1596"/>
<evidence type="ECO:0000313" key="1">
    <source>
        <dbReference type="EMBL" id="AFR05819.1"/>
    </source>
</evidence>
<dbReference type="AlphaFoldDB" id="J7L4W9"/>
<evidence type="ECO:0000313" key="2">
    <source>
        <dbReference type="Proteomes" id="UP000003779"/>
    </source>
</evidence>
<proteinExistence type="predicted"/>
<gene>
    <name evidence="1" type="ordered locus">B005_1682</name>
</gene>
<organism evidence="1 2">
    <name type="scientific">Nocardiopsis alba (strain ATCC BAA-2165 / BE74)</name>
    <dbReference type="NCBI Taxonomy" id="1205910"/>
    <lineage>
        <taxon>Bacteria</taxon>
        <taxon>Bacillati</taxon>
        <taxon>Actinomycetota</taxon>
        <taxon>Actinomycetes</taxon>
        <taxon>Streptosporangiales</taxon>
        <taxon>Nocardiopsidaceae</taxon>
        <taxon>Nocardiopsis</taxon>
    </lineage>
</organism>
<dbReference type="STRING" id="1205910.B005_1682"/>
<dbReference type="Proteomes" id="UP000003779">
    <property type="component" value="Chromosome"/>
</dbReference>
<sequence length="43" mass="4141">MGLFGADDLDGGGASVPVQARVDAFSAAGSEGATIRWGSSAEG</sequence>
<dbReference type="KEGG" id="nal:B005_1682"/>
<dbReference type="EMBL" id="CP003788">
    <property type="protein sequence ID" value="AFR05819.1"/>
    <property type="molecule type" value="Genomic_DNA"/>
</dbReference>
<accession>J7L4W9</accession>
<reference evidence="1 2" key="1">
    <citation type="journal article" date="2012" name="J. Bacteriol.">
        <title>Whole-Genome Sequence of Nocardiopsis alba Strain ATCC BAA-2165, Associated with Honeybees.</title>
        <authorList>
            <person name="Qiao J."/>
            <person name="Chen L."/>
            <person name="Li Y."/>
            <person name="Wang J."/>
            <person name="Zhang W."/>
            <person name="Chen S."/>
        </authorList>
    </citation>
    <scope>NUCLEOTIDE SEQUENCE [LARGE SCALE GENOMIC DNA]</scope>
    <source>
        <strain evidence="2">ATCC BAA-2165 / BE74</strain>
    </source>
</reference>
<protein>
    <submittedName>
        <fullName evidence="1">Uncharacterized protein</fullName>
    </submittedName>
</protein>
<reference evidence="2" key="2">
    <citation type="submission" date="2012-08" db="EMBL/GenBank/DDBJ databases">
        <title>Whole-genome sequence of Nocardiopsis alba strain ATCC BAA-2165 associated with honeybees.</title>
        <authorList>
            <person name="Qiao J."/>
            <person name="Chen L."/>
            <person name="Li Y."/>
            <person name="Wang J."/>
            <person name="Zhang W."/>
            <person name="Chen S."/>
        </authorList>
    </citation>
    <scope>NUCLEOTIDE SEQUENCE [LARGE SCALE GENOMIC DNA]</scope>
    <source>
        <strain evidence="2">ATCC BAA-2165 / BE74</strain>
    </source>
</reference>